<feature type="region of interest" description="Disordered" evidence="7">
    <location>
        <begin position="1"/>
        <end position="27"/>
    </location>
</feature>
<reference evidence="12 13" key="1">
    <citation type="submission" date="2018-06" db="EMBL/GenBank/DDBJ databases">
        <authorList>
            <consortium name="Pathogen Informatics"/>
            <person name="Doyle S."/>
        </authorList>
    </citation>
    <scope>NUCLEOTIDE SEQUENCE [LARGE SCALE GENOMIC DNA]</scope>
    <source>
        <strain evidence="12 13">NCTC13291</strain>
    </source>
</reference>
<dbReference type="InterPro" id="IPR027417">
    <property type="entry name" value="P-loop_NTPase"/>
</dbReference>
<dbReference type="Proteomes" id="UP000254919">
    <property type="component" value="Unassembled WGS sequence"/>
</dbReference>
<evidence type="ECO:0000256" key="1">
    <source>
        <dbReference type="ARBA" id="ARBA00004651"/>
    </source>
</evidence>
<gene>
    <name evidence="12" type="ORF">NCTC13291_02052</name>
</gene>
<sequence length="582" mass="59296">MTKLHALPPGDAAVPAPRAAPPAPAPVPPVAGSPLRAILGAECRRQRPRLLLAGFLAALVAAASVTLLGLSGWFITAAALAGLGGPAVAQGFNYMLPSAAIRLLAILRTGGRYGERLVGHDAALRALARLRPALFRALAASPPATALALSTGEATARVVGDVDALEADLVRRSARWGLWASLLSGTALLLLAGTGPALAAALVLGLTVAAARRLATHLAERGREAQRAAGGLKEELATLLAAATELRAHGLEDWAAERIARRGAALGAAQQRAAAGAGWFELLQAGATGTAAVAALTLAGSGDMPVGDLPMAALAALGAAMVVDGAAGFVRGLERQGSVAEAEARLDAMLAPAGEEAPAGRVLAYPPSIRFAGQALVLLPPGCVAGITGPSGCGKTTLLETLLRLRDPEPGRIFLGGVDLAELDAATARRCFSLLPQDAALLAGSVRDNLLLADPEAEEARLWQALHDAGLDERVARLPGGLDGWLGENGARLSGGERRRLGLARALLRPAPWLLLDEPTEGLDSDTEALVLRRLAARLARDGQGALIVTHRPAPLALCRRIIPLGSSPGTPAAAGRPGLPL</sequence>
<dbReference type="SUPFAM" id="SSF90123">
    <property type="entry name" value="ABC transporter transmembrane region"/>
    <property type="match status" value="1"/>
</dbReference>
<feature type="transmembrane region" description="Helical" evidence="8">
    <location>
        <begin position="176"/>
        <end position="192"/>
    </location>
</feature>
<evidence type="ECO:0000256" key="4">
    <source>
        <dbReference type="ARBA" id="ARBA00022840"/>
    </source>
</evidence>
<dbReference type="InterPro" id="IPR017871">
    <property type="entry name" value="ABC_transporter-like_CS"/>
</dbReference>
<evidence type="ECO:0000256" key="8">
    <source>
        <dbReference type="SAM" id="Phobius"/>
    </source>
</evidence>
<keyword evidence="5 8" id="KW-1133">Transmembrane helix</keyword>
<comment type="subcellular location">
    <subcellularLocation>
        <location evidence="1">Cell membrane</location>
        <topology evidence="1">Multi-pass membrane protein</topology>
    </subcellularLocation>
</comment>
<keyword evidence="6 8" id="KW-0472">Membrane</keyword>
<dbReference type="InterPro" id="IPR001763">
    <property type="entry name" value="Rhodanese-like_dom"/>
</dbReference>
<dbReference type="PROSITE" id="PS00211">
    <property type="entry name" value="ABC_TRANSPORTER_1"/>
    <property type="match status" value="1"/>
</dbReference>
<evidence type="ECO:0000256" key="5">
    <source>
        <dbReference type="ARBA" id="ARBA00022989"/>
    </source>
</evidence>
<evidence type="ECO:0000259" key="10">
    <source>
        <dbReference type="PROSITE" id="PS50893"/>
    </source>
</evidence>
<dbReference type="Pfam" id="PF00005">
    <property type="entry name" value="ABC_tran"/>
    <property type="match status" value="1"/>
</dbReference>
<evidence type="ECO:0000256" key="3">
    <source>
        <dbReference type="ARBA" id="ARBA00022741"/>
    </source>
</evidence>
<evidence type="ECO:0000256" key="6">
    <source>
        <dbReference type="ARBA" id="ARBA00023136"/>
    </source>
</evidence>
<dbReference type="GO" id="GO:0005886">
    <property type="term" value="C:plasma membrane"/>
    <property type="evidence" value="ECO:0007669"/>
    <property type="project" value="UniProtKB-SubCell"/>
</dbReference>
<evidence type="ECO:0000256" key="7">
    <source>
        <dbReference type="SAM" id="MobiDB-lite"/>
    </source>
</evidence>
<dbReference type="InterPro" id="IPR036640">
    <property type="entry name" value="ABC1_TM_sf"/>
</dbReference>
<feature type="compositionally biased region" description="Pro residues" evidence="7">
    <location>
        <begin position="18"/>
        <end position="27"/>
    </location>
</feature>
<dbReference type="InterPro" id="IPR003593">
    <property type="entry name" value="AAA+_ATPase"/>
</dbReference>
<dbReference type="RefSeq" id="WP_081798595.1">
    <property type="nucleotide sequence ID" value="NZ_AP031462.1"/>
</dbReference>
<dbReference type="GeneID" id="99633101"/>
<dbReference type="Gene3D" id="1.20.1560.10">
    <property type="entry name" value="ABC transporter type 1, transmembrane domain"/>
    <property type="match status" value="1"/>
</dbReference>
<protein>
    <submittedName>
        <fullName evidence="12">Probable ABC transporter ATP-binding protein HI_0664</fullName>
    </submittedName>
</protein>
<dbReference type="Gene3D" id="3.40.50.300">
    <property type="entry name" value="P-loop containing nucleotide triphosphate hydrolases"/>
    <property type="match status" value="1"/>
</dbReference>
<evidence type="ECO:0000259" key="9">
    <source>
        <dbReference type="PROSITE" id="PS50206"/>
    </source>
</evidence>
<feature type="transmembrane region" description="Helical" evidence="8">
    <location>
        <begin position="50"/>
        <end position="75"/>
    </location>
</feature>
<evidence type="ECO:0000313" key="12">
    <source>
        <dbReference type="EMBL" id="SUE40486.1"/>
    </source>
</evidence>
<feature type="domain" description="ABC transporter" evidence="10">
    <location>
        <begin position="357"/>
        <end position="578"/>
    </location>
</feature>
<feature type="domain" description="Rhodanese" evidence="9">
    <location>
        <begin position="460"/>
        <end position="494"/>
    </location>
</feature>
<dbReference type="InterPro" id="IPR011527">
    <property type="entry name" value="ABC1_TM_dom"/>
</dbReference>
<dbReference type="PROSITE" id="PS50929">
    <property type="entry name" value="ABC_TM1F"/>
    <property type="match status" value="1"/>
</dbReference>
<feature type="transmembrane region" description="Helical" evidence="8">
    <location>
        <begin position="87"/>
        <end position="107"/>
    </location>
</feature>
<evidence type="ECO:0000256" key="2">
    <source>
        <dbReference type="ARBA" id="ARBA00022692"/>
    </source>
</evidence>
<dbReference type="AlphaFoldDB" id="A0A379N066"/>
<accession>A0A379N066</accession>
<dbReference type="PANTHER" id="PTHR24221:SF654">
    <property type="entry name" value="ATP-BINDING CASSETTE SUB-FAMILY B MEMBER 6"/>
    <property type="match status" value="1"/>
</dbReference>
<dbReference type="SUPFAM" id="SSF52540">
    <property type="entry name" value="P-loop containing nucleoside triphosphate hydrolases"/>
    <property type="match status" value="1"/>
</dbReference>
<keyword evidence="3" id="KW-0547">Nucleotide-binding</keyword>
<evidence type="ECO:0000259" key="11">
    <source>
        <dbReference type="PROSITE" id="PS50929"/>
    </source>
</evidence>
<dbReference type="GO" id="GO:0034040">
    <property type="term" value="F:ATPase-coupled lipid transmembrane transporter activity"/>
    <property type="evidence" value="ECO:0007669"/>
    <property type="project" value="TreeGrafter"/>
</dbReference>
<dbReference type="InterPro" id="IPR039421">
    <property type="entry name" value="Type_1_exporter"/>
</dbReference>
<dbReference type="SMART" id="SM00382">
    <property type="entry name" value="AAA"/>
    <property type="match status" value="1"/>
</dbReference>
<keyword evidence="4 12" id="KW-0067">ATP-binding</keyword>
<evidence type="ECO:0000313" key="13">
    <source>
        <dbReference type="Proteomes" id="UP000254919"/>
    </source>
</evidence>
<dbReference type="PROSITE" id="PS50893">
    <property type="entry name" value="ABC_TRANSPORTER_2"/>
    <property type="match status" value="1"/>
</dbReference>
<dbReference type="GO" id="GO:0140359">
    <property type="term" value="F:ABC-type transporter activity"/>
    <property type="evidence" value="ECO:0007669"/>
    <property type="project" value="InterPro"/>
</dbReference>
<feature type="domain" description="ABC transmembrane type-1" evidence="11">
    <location>
        <begin position="51"/>
        <end position="335"/>
    </location>
</feature>
<dbReference type="EMBL" id="UGVN01000001">
    <property type="protein sequence ID" value="SUE40486.1"/>
    <property type="molecule type" value="Genomic_DNA"/>
</dbReference>
<name>A0A379N066_9PROT</name>
<dbReference type="PANTHER" id="PTHR24221">
    <property type="entry name" value="ATP-BINDING CASSETTE SUB-FAMILY B"/>
    <property type="match status" value="1"/>
</dbReference>
<dbReference type="GO" id="GO:0005524">
    <property type="term" value="F:ATP binding"/>
    <property type="evidence" value="ECO:0007669"/>
    <property type="project" value="UniProtKB-KW"/>
</dbReference>
<organism evidence="12 13">
    <name type="scientific">Roseomonas mucosa</name>
    <dbReference type="NCBI Taxonomy" id="207340"/>
    <lineage>
        <taxon>Bacteria</taxon>
        <taxon>Pseudomonadati</taxon>
        <taxon>Pseudomonadota</taxon>
        <taxon>Alphaproteobacteria</taxon>
        <taxon>Acetobacterales</taxon>
        <taxon>Roseomonadaceae</taxon>
        <taxon>Roseomonas</taxon>
    </lineage>
</organism>
<dbReference type="InterPro" id="IPR003439">
    <property type="entry name" value="ABC_transporter-like_ATP-bd"/>
</dbReference>
<dbReference type="GO" id="GO:0016887">
    <property type="term" value="F:ATP hydrolysis activity"/>
    <property type="evidence" value="ECO:0007669"/>
    <property type="project" value="InterPro"/>
</dbReference>
<dbReference type="PROSITE" id="PS50206">
    <property type="entry name" value="RHODANESE_3"/>
    <property type="match status" value="1"/>
</dbReference>
<keyword evidence="2 8" id="KW-0812">Transmembrane</keyword>
<proteinExistence type="predicted"/>